<comment type="caution">
    <text evidence="4">The sequence shown here is derived from an EMBL/GenBank/DDBJ whole genome shotgun (WGS) entry which is preliminary data.</text>
</comment>
<proteinExistence type="predicted"/>
<dbReference type="PROSITE" id="PS50297">
    <property type="entry name" value="ANK_REP_REGION"/>
    <property type="match status" value="2"/>
</dbReference>
<dbReference type="InterPro" id="IPR036770">
    <property type="entry name" value="Ankyrin_rpt-contain_sf"/>
</dbReference>
<accession>A0A813GZ23</accession>
<dbReference type="Gene3D" id="1.25.40.20">
    <property type="entry name" value="Ankyrin repeat-containing domain"/>
    <property type="match status" value="3"/>
</dbReference>
<dbReference type="GO" id="GO:0004842">
    <property type="term" value="F:ubiquitin-protein transferase activity"/>
    <property type="evidence" value="ECO:0007669"/>
    <property type="project" value="TreeGrafter"/>
</dbReference>
<evidence type="ECO:0000256" key="3">
    <source>
        <dbReference type="PROSITE-ProRule" id="PRU00023"/>
    </source>
</evidence>
<dbReference type="EMBL" id="CAJNNW010000774">
    <property type="protein sequence ID" value="CAE8630560.1"/>
    <property type="molecule type" value="Genomic_DNA"/>
</dbReference>
<dbReference type="SMART" id="SM00248">
    <property type="entry name" value="ANK"/>
    <property type="match status" value="10"/>
</dbReference>
<dbReference type="AlphaFoldDB" id="A0A813GZ23"/>
<keyword evidence="1" id="KW-0677">Repeat</keyword>
<dbReference type="PANTHER" id="PTHR24171">
    <property type="entry name" value="ANKYRIN REPEAT DOMAIN-CONTAINING PROTEIN 39-RELATED"/>
    <property type="match status" value="1"/>
</dbReference>
<organism evidence="4 5">
    <name type="scientific">Polarella glacialis</name>
    <name type="common">Dinoflagellate</name>
    <dbReference type="NCBI Taxonomy" id="89957"/>
    <lineage>
        <taxon>Eukaryota</taxon>
        <taxon>Sar</taxon>
        <taxon>Alveolata</taxon>
        <taxon>Dinophyceae</taxon>
        <taxon>Suessiales</taxon>
        <taxon>Suessiaceae</taxon>
        <taxon>Polarella</taxon>
    </lineage>
</organism>
<dbReference type="PANTHER" id="PTHR24171:SF11">
    <property type="entry name" value="26S PROTEASOME NON-ATPASE REGULATORY SUBUNIT 10"/>
    <property type="match status" value="1"/>
</dbReference>
<feature type="repeat" description="ANK" evidence="3">
    <location>
        <begin position="121"/>
        <end position="153"/>
    </location>
</feature>
<dbReference type="PROSITE" id="PS50088">
    <property type="entry name" value="ANK_REPEAT"/>
    <property type="match status" value="3"/>
</dbReference>
<feature type="repeat" description="ANK" evidence="3">
    <location>
        <begin position="187"/>
        <end position="219"/>
    </location>
</feature>
<dbReference type="Pfam" id="PF12796">
    <property type="entry name" value="Ank_2"/>
    <property type="match status" value="3"/>
</dbReference>
<dbReference type="Proteomes" id="UP000626109">
    <property type="component" value="Unassembled WGS sequence"/>
</dbReference>
<keyword evidence="2 3" id="KW-0040">ANK repeat</keyword>
<feature type="repeat" description="ANK" evidence="3">
    <location>
        <begin position="395"/>
        <end position="427"/>
    </location>
</feature>
<evidence type="ECO:0000256" key="2">
    <source>
        <dbReference type="ARBA" id="ARBA00023043"/>
    </source>
</evidence>
<evidence type="ECO:0000313" key="5">
    <source>
        <dbReference type="Proteomes" id="UP000626109"/>
    </source>
</evidence>
<evidence type="ECO:0000313" key="4">
    <source>
        <dbReference type="EMBL" id="CAE8630560.1"/>
    </source>
</evidence>
<dbReference type="SUPFAM" id="SSF48403">
    <property type="entry name" value="Ankyrin repeat"/>
    <property type="match status" value="1"/>
</dbReference>
<protein>
    <submittedName>
        <fullName evidence="4">Uncharacterized protein</fullName>
    </submittedName>
</protein>
<name>A0A813GZ23_POLGL</name>
<evidence type="ECO:0000256" key="1">
    <source>
        <dbReference type="ARBA" id="ARBA00022737"/>
    </source>
</evidence>
<dbReference type="InterPro" id="IPR002110">
    <property type="entry name" value="Ankyrin_rpt"/>
</dbReference>
<sequence length="576" mass="60750">MQEVVVRSLAGEHIATLSLAKSATVWSVKQRLRDSLHPASVASPYCQQLVFGDQGVLGDDDQLERLPTLQLTEQLELTLLTLPFEASAGSALVEAASQGTQGKVEEALRARADPNFTTPADGTTALHAAALAGHELVIDRLCEVQASVDRTNWNGITPLFAAAQQRHLGALRRLCSARADARRATARGTTPLLMASRQGHVDVMACLCEVGGAMPLHHNQQGSSGAAQGRALLLAAIEAGRVGAVRYLCQARAAPNAGGEDAVSPLLLAVQTGRATRELVSVLCAARADPDFRGEGATPLLAALLAGNMEVAGCLCDFNSDPNLAAAGVTPLCVAAEAGEEGLVLQLCRARADPNRPAPSDGSSTPLIFAVAQGHVGLARSLCAARANPDQPGPEGATPLLIAACEGDEEMAQCLLGVGASPNLAASPQGITPLFAAVRQGYTGIVRCLCKARGDANKASADGTSPWHLSWSSSDEIRALLEQVRRFDPRLRAFLRSAKPDWAAADLAQAEEKLQRIEIETVPELLLALQCEGPESLNSRLEKAHEKRFSAETLRELYRVANQTVSRLTPCENFPT</sequence>
<reference evidence="4" key="1">
    <citation type="submission" date="2021-02" db="EMBL/GenBank/DDBJ databases">
        <authorList>
            <person name="Dougan E. K."/>
            <person name="Rhodes N."/>
            <person name="Thang M."/>
            <person name="Chan C."/>
        </authorList>
    </citation>
    <scope>NUCLEOTIDE SEQUENCE</scope>
</reference>
<dbReference type="Pfam" id="PF00023">
    <property type="entry name" value="Ank"/>
    <property type="match status" value="1"/>
</dbReference>
<dbReference type="GO" id="GO:0085020">
    <property type="term" value="P:protein K6-linked ubiquitination"/>
    <property type="evidence" value="ECO:0007669"/>
    <property type="project" value="TreeGrafter"/>
</dbReference>
<gene>
    <name evidence="4" type="ORF">PGLA2088_LOCUS1028</name>
</gene>